<name>A0A9D5AHS3_PEA</name>
<accession>A0A9D5AHS3</accession>
<dbReference type="GO" id="GO:0030154">
    <property type="term" value="P:cell differentiation"/>
    <property type="evidence" value="ECO:0007669"/>
    <property type="project" value="UniProtKB-UniRule"/>
</dbReference>
<sequence length="102" mass="12106">AIPWILHSPKTIFLSLSLIEVKMRLSFVFQFLFLFFLLFSTILSSRPLTSEQGENYFLELEGGESLKVMEMEKCNIEDEECMQRRMTLEAHLDYIYTQHHKP</sequence>
<dbReference type="GO" id="GO:0005576">
    <property type="term" value="C:extracellular region"/>
    <property type="evidence" value="ECO:0007669"/>
    <property type="project" value="UniProtKB-SubCell"/>
</dbReference>
<keyword evidence="5 9" id="KW-0765">Sulfation</keyword>
<keyword evidence="10" id="KW-1133">Transmembrane helix</keyword>
<keyword evidence="8 9" id="KW-0339">Growth factor</keyword>
<dbReference type="Pfam" id="PF06404">
    <property type="entry name" value="PSK"/>
    <property type="match status" value="1"/>
</dbReference>
<dbReference type="AlphaFoldDB" id="A0A9D5AHS3"/>
<proteinExistence type="inferred from homology"/>
<comment type="caution">
    <text evidence="11">The sequence shown here is derived from an EMBL/GenBank/DDBJ whole genome shotgun (WGS) entry which is preliminary data.</text>
</comment>
<evidence type="ECO:0000256" key="4">
    <source>
        <dbReference type="ARBA" id="ARBA00022525"/>
    </source>
</evidence>
<comment type="PTM">
    <text evidence="9">Sulfation is important for activity and for the binding to a putative membrane receptor.</text>
</comment>
<dbReference type="GO" id="GO:0008283">
    <property type="term" value="P:cell population proliferation"/>
    <property type="evidence" value="ECO:0007669"/>
    <property type="project" value="UniProtKB-UniRule"/>
</dbReference>
<feature type="transmembrane region" description="Helical" evidence="10">
    <location>
        <begin position="23"/>
        <end position="43"/>
    </location>
</feature>
<keyword evidence="7 9" id="KW-0221">Differentiation</keyword>
<keyword evidence="12" id="KW-1185">Reference proteome</keyword>
<comment type="similarity">
    <text evidence="2 9">Belongs to the phytosulfokine family.</text>
</comment>
<evidence type="ECO:0000256" key="5">
    <source>
        <dbReference type="ARBA" id="ARBA00022641"/>
    </source>
</evidence>
<evidence type="ECO:0000256" key="9">
    <source>
        <dbReference type="RuleBase" id="RU368031"/>
    </source>
</evidence>
<dbReference type="InterPro" id="IPR009438">
    <property type="entry name" value="Phytosulfokine"/>
</dbReference>
<dbReference type="GO" id="GO:0008083">
    <property type="term" value="F:growth factor activity"/>
    <property type="evidence" value="ECO:0007669"/>
    <property type="project" value="UniProtKB-UniRule"/>
</dbReference>
<gene>
    <name evidence="11" type="ORF">KIW84_057163</name>
</gene>
<dbReference type="Gramene" id="Psat05G0716300-T1">
    <property type="protein sequence ID" value="KAI5412387.1"/>
    <property type="gene ID" value="KIW84_057163"/>
</dbReference>
<evidence type="ECO:0000313" key="12">
    <source>
        <dbReference type="Proteomes" id="UP001058974"/>
    </source>
</evidence>
<keyword evidence="3 9" id="KW-0217">Developmental protein</keyword>
<dbReference type="Proteomes" id="UP001058974">
    <property type="component" value="Chromosome 5"/>
</dbReference>
<dbReference type="PANTHER" id="PTHR33285">
    <property type="entry name" value="PHYTOSULFOKINES 3"/>
    <property type="match status" value="1"/>
</dbReference>
<evidence type="ECO:0000256" key="6">
    <source>
        <dbReference type="ARBA" id="ARBA00022729"/>
    </source>
</evidence>
<comment type="PTM">
    <text evidence="9">PSK-alpha is produced by endopeptidase digestion. PSK-beta is produced from PSK-alpha by exopeptidase digestion.</text>
</comment>
<evidence type="ECO:0000256" key="7">
    <source>
        <dbReference type="ARBA" id="ARBA00022782"/>
    </source>
</evidence>
<dbReference type="PANTHER" id="PTHR33285:SF22">
    <property type="entry name" value="PHYTOSULFOKINES 6-RELATED"/>
    <property type="match status" value="1"/>
</dbReference>
<evidence type="ECO:0000256" key="8">
    <source>
        <dbReference type="ARBA" id="ARBA00023030"/>
    </source>
</evidence>
<dbReference type="EMBL" id="JAMSHJ010000005">
    <property type="protein sequence ID" value="KAI5412387.1"/>
    <property type="molecule type" value="Genomic_DNA"/>
</dbReference>
<organism evidence="11 12">
    <name type="scientific">Pisum sativum</name>
    <name type="common">Garden pea</name>
    <name type="synonym">Lathyrus oleraceus</name>
    <dbReference type="NCBI Taxonomy" id="3888"/>
    <lineage>
        <taxon>Eukaryota</taxon>
        <taxon>Viridiplantae</taxon>
        <taxon>Streptophyta</taxon>
        <taxon>Embryophyta</taxon>
        <taxon>Tracheophyta</taxon>
        <taxon>Spermatophyta</taxon>
        <taxon>Magnoliopsida</taxon>
        <taxon>eudicotyledons</taxon>
        <taxon>Gunneridae</taxon>
        <taxon>Pentapetalae</taxon>
        <taxon>rosids</taxon>
        <taxon>fabids</taxon>
        <taxon>Fabales</taxon>
        <taxon>Fabaceae</taxon>
        <taxon>Papilionoideae</taxon>
        <taxon>50 kb inversion clade</taxon>
        <taxon>NPAAA clade</taxon>
        <taxon>Hologalegina</taxon>
        <taxon>IRL clade</taxon>
        <taxon>Fabeae</taxon>
        <taxon>Lathyrus</taxon>
    </lineage>
</organism>
<keyword evidence="10" id="KW-0812">Transmembrane</keyword>
<protein>
    <recommendedName>
        <fullName evidence="9">Phytosulfokine</fullName>
    </recommendedName>
    <component>
        <recommendedName>
            <fullName evidence="9">Phytosulfokine-alpha</fullName>
            <shortName evidence="9">PSK-alpha</shortName>
            <shortName evidence="9">Phytosulfokine-a</shortName>
        </recommendedName>
    </component>
    <component>
        <recommendedName>
            <fullName evidence="9">Phytosulfokine-beta</fullName>
            <shortName evidence="9">PSK-beta</shortName>
            <shortName evidence="9">Phytosulfokine-b</shortName>
        </recommendedName>
    </component>
</protein>
<keyword evidence="6 9" id="KW-0732">Signal</keyword>
<reference evidence="11 12" key="1">
    <citation type="journal article" date="2022" name="Nat. Genet.">
        <title>Improved pea reference genome and pan-genome highlight genomic features and evolutionary characteristics.</title>
        <authorList>
            <person name="Yang T."/>
            <person name="Liu R."/>
            <person name="Luo Y."/>
            <person name="Hu S."/>
            <person name="Wang D."/>
            <person name="Wang C."/>
            <person name="Pandey M.K."/>
            <person name="Ge S."/>
            <person name="Xu Q."/>
            <person name="Li N."/>
            <person name="Li G."/>
            <person name="Huang Y."/>
            <person name="Saxena R.K."/>
            <person name="Ji Y."/>
            <person name="Li M."/>
            <person name="Yan X."/>
            <person name="He Y."/>
            <person name="Liu Y."/>
            <person name="Wang X."/>
            <person name="Xiang C."/>
            <person name="Varshney R.K."/>
            <person name="Ding H."/>
            <person name="Gao S."/>
            <person name="Zong X."/>
        </authorList>
    </citation>
    <scope>NUCLEOTIDE SEQUENCE [LARGE SCALE GENOMIC DNA]</scope>
    <source>
        <strain evidence="11 12">cv. Zhongwan 6</strain>
    </source>
</reference>
<evidence type="ECO:0000313" key="11">
    <source>
        <dbReference type="EMBL" id="KAI5412387.1"/>
    </source>
</evidence>
<comment type="function">
    <text evidence="9">Promotes plant cell differentiation, organogenesis and somatic embryogenesis as well as cell proliferation.</text>
</comment>
<evidence type="ECO:0000256" key="1">
    <source>
        <dbReference type="ARBA" id="ARBA00004613"/>
    </source>
</evidence>
<evidence type="ECO:0000256" key="10">
    <source>
        <dbReference type="SAM" id="Phobius"/>
    </source>
</evidence>
<keyword evidence="4 9" id="KW-0964">Secreted</keyword>
<evidence type="ECO:0000256" key="2">
    <source>
        <dbReference type="ARBA" id="ARBA00010781"/>
    </source>
</evidence>
<feature type="non-terminal residue" evidence="11">
    <location>
        <position position="102"/>
    </location>
</feature>
<comment type="subcellular location">
    <subcellularLocation>
        <location evidence="1 9">Secreted</location>
    </subcellularLocation>
</comment>
<keyword evidence="10" id="KW-0472">Membrane</keyword>
<evidence type="ECO:0000256" key="3">
    <source>
        <dbReference type="ARBA" id="ARBA00022473"/>
    </source>
</evidence>